<dbReference type="Gene3D" id="3.10.10.10">
    <property type="entry name" value="HIV Type 1 Reverse Transcriptase, subunit A, domain 1"/>
    <property type="match status" value="1"/>
</dbReference>
<dbReference type="PANTHER" id="PTHR33064:SF37">
    <property type="entry name" value="RIBONUCLEASE H"/>
    <property type="match status" value="1"/>
</dbReference>
<dbReference type="InterPro" id="IPR043502">
    <property type="entry name" value="DNA/RNA_pol_sf"/>
</dbReference>
<evidence type="ECO:0000313" key="2">
    <source>
        <dbReference type="WBParaSite" id="SPAL_0001330800.1"/>
    </source>
</evidence>
<dbReference type="PANTHER" id="PTHR33064">
    <property type="entry name" value="POL PROTEIN"/>
    <property type="match status" value="1"/>
</dbReference>
<keyword evidence="1" id="KW-1185">Reference proteome</keyword>
<dbReference type="Gene3D" id="3.30.70.270">
    <property type="match status" value="1"/>
</dbReference>
<accession>A0A0N5C5T1</accession>
<name>A0A0N5C5T1_STREA</name>
<dbReference type="SUPFAM" id="SSF56672">
    <property type="entry name" value="DNA/RNA polymerases"/>
    <property type="match status" value="1"/>
</dbReference>
<dbReference type="WBParaSite" id="SPAL_0001330800.1">
    <property type="protein sequence ID" value="SPAL_0001330800.1"/>
    <property type="gene ID" value="SPAL_0001330800"/>
</dbReference>
<evidence type="ECO:0000313" key="1">
    <source>
        <dbReference type="Proteomes" id="UP000046392"/>
    </source>
</evidence>
<dbReference type="InterPro" id="IPR051320">
    <property type="entry name" value="Viral_Replic_Matur_Polypro"/>
</dbReference>
<dbReference type="Proteomes" id="UP000046392">
    <property type="component" value="Unplaced"/>
</dbReference>
<sequence length="342" mass="40074">MISAKDLQNDIAQYYKGDYSEFCVTTFDIKAAHRNFKISEEQGALLQFKTEVGVFKPTCLISDLNASAFLFQETLHKHTLSFKYLRFFADDGLLFTKRSEHAQDLINIFKILLDIGWQISYDKLQLMCKQVSFIGLLISSKGISIPQAKIDEYKRFNKLKILAALKIFIHTISFHPSMLPEFSILTEQFYKMKTFKWDEKAEHNYNRLIELLANTLYLQYIPNQITHFSVTAAVNNRAITSAIYWHSENEKGLLDLRGRTLKAAECNYIEYNKILLAVKEILEANKKIVYEYPIQVIFNKQFIAKFLEKHSEFFTTQNTFQRLRLAIEDFNISYKVDKIRIQ</sequence>
<proteinExistence type="predicted"/>
<protein>
    <submittedName>
        <fullName evidence="2">Reverse transcriptase domain-containing protein</fullName>
    </submittedName>
</protein>
<organism evidence="1 2">
    <name type="scientific">Strongyloides papillosus</name>
    <name type="common">Intestinal threadworm</name>
    <dbReference type="NCBI Taxonomy" id="174720"/>
    <lineage>
        <taxon>Eukaryota</taxon>
        <taxon>Metazoa</taxon>
        <taxon>Ecdysozoa</taxon>
        <taxon>Nematoda</taxon>
        <taxon>Chromadorea</taxon>
        <taxon>Rhabditida</taxon>
        <taxon>Tylenchina</taxon>
        <taxon>Panagrolaimomorpha</taxon>
        <taxon>Strongyloidoidea</taxon>
        <taxon>Strongyloididae</taxon>
        <taxon>Strongyloides</taxon>
    </lineage>
</organism>
<dbReference type="AlphaFoldDB" id="A0A0N5C5T1"/>
<dbReference type="STRING" id="174720.A0A0N5C5T1"/>
<dbReference type="InterPro" id="IPR043128">
    <property type="entry name" value="Rev_trsase/Diguanyl_cyclase"/>
</dbReference>
<reference evidence="2" key="1">
    <citation type="submission" date="2017-02" db="UniProtKB">
        <authorList>
            <consortium name="WormBaseParasite"/>
        </authorList>
    </citation>
    <scope>IDENTIFICATION</scope>
</reference>